<reference evidence="2" key="1">
    <citation type="submission" date="2022-11" db="UniProtKB">
        <authorList>
            <consortium name="WormBaseParasite"/>
        </authorList>
    </citation>
    <scope>IDENTIFICATION</scope>
</reference>
<organism evidence="1 2">
    <name type="scientific">Romanomermis culicivorax</name>
    <name type="common">Nematode worm</name>
    <dbReference type="NCBI Taxonomy" id="13658"/>
    <lineage>
        <taxon>Eukaryota</taxon>
        <taxon>Metazoa</taxon>
        <taxon>Ecdysozoa</taxon>
        <taxon>Nematoda</taxon>
        <taxon>Enoplea</taxon>
        <taxon>Dorylaimia</taxon>
        <taxon>Mermithida</taxon>
        <taxon>Mermithoidea</taxon>
        <taxon>Mermithidae</taxon>
        <taxon>Romanomermis</taxon>
    </lineage>
</organism>
<accession>A0A915IKV3</accession>
<keyword evidence="1" id="KW-1185">Reference proteome</keyword>
<proteinExistence type="predicted"/>
<dbReference type="AlphaFoldDB" id="A0A915IKV3"/>
<dbReference type="WBParaSite" id="nRc.2.0.1.t14445-RA">
    <property type="protein sequence ID" value="nRc.2.0.1.t14445-RA"/>
    <property type="gene ID" value="nRc.2.0.1.g14445"/>
</dbReference>
<dbReference type="Proteomes" id="UP000887565">
    <property type="component" value="Unplaced"/>
</dbReference>
<protein>
    <submittedName>
        <fullName evidence="2">Uncharacterized protein</fullName>
    </submittedName>
</protein>
<evidence type="ECO:0000313" key="2">
    <source>
        <dbReference type="WBParaSite" id="nRc.2.0.1.t14445-RA"/>
    </source>
</evidence>
<evidence type="ECO:0000313" key="1">
    <source>
        <dbReference type="Proteomes" id="UP000887565"/>
    </source>
</evidence>
<name>A0A915IKV3_ROMCU</name>
<sequence length="63" mass="7195">MQSTQPLPNVRETFVPFGSVGVILGAENAILSRHFAPSPVYYFHLSRTRKQWRCSMNPSKMDI</sequence>